<proteinExistence type="predicted"/>
<name>A0A0B1Q4H6_9HYPH</name>
<keyword evidence="1" id="KW-0238">DNA-binding</keyword>
<protein>
    <submittedName>
        <fullName evidence="2">Rrf2 family transcriptional regulator</fullName>
    </submittedName>
</protein>
<dbReference type="GO" id="GO:0003677">
    <property type="term" value="F:DNA binding"/>
    <property type="evidence" value="ECO:0007669"/>
    <property type="project" value="UniProtKB-KW"/>
</dbReference>
<sequence>MLTMKGKYGLKAMLHLAGQPPERLTQSEEIATAHGISKKFLDAILGDLRGAGFVDARKGRGGGYRLARPAGDIRVGHVLRVLDGPLAPLPCASRTAYRRCDDCSSEETCRVRALMLEVRNAISAVLDNRSLAEMQQVAPAHDIEEAVAALG</sequence>
<dbReference type="STRING" id="370622.LA66_12555"/>
<reference evidence="2 3" key="1">
    <citation type="submission" date="2014-09" db="EMBL/GenBank/DDBJ databases">
        <title>Isolation and characterization of Aurantimonas altamirensis ON-56566 from clinical sample following a dog bite.</title>
        <authorList>
            <person name="Eshaghi A."/>
            <person name="Li A."/>
            <person name="Shahinas D."/>
            <person name="Bahn P."/>
            <person name="Kus J.V."/>
            <person name="Patel S.N."/>
        </authorList>
    </citation>
    <scope>NUCLEOTIDE SEQUENCE [LARGE SCALE GENOMIC DNA]</scope>
    <source>
        <strain evidence="2 3">ON-56566</strain>
    </source>
</reference>
<dbReference type="NCBIfam" id="TIGR00738">
    <property type="entry name" value="rrf2_super"/>
    <property type="match status" value="1"/>
</dbReference>
<organism evidence="2 3">
    <name type="scientific">Aureimonas altamirensis</name>
    <dbReference type="NCBI Taxonomy" id="370622"/>
    <lineage>
        <taxon>Bacteria</taxon>
        <taxon>Pseudomonadati</taxon>
        <taxon>Pseudomonadota</taxon>
        <taxon>Alphaproteobacteria</taxon>
        <taxon>Hyphomicrobiales</taxon>
        <taxon>Aurantimonadaceae</taxon>
        <taxon>Aureimonas</taxon>
    </lineage>
</organism>
<dbReference type="Proteomes" id="UP000030826">
    <property type="component" value="Unassembled WGS sequence"/>
</dbReference>
<accession>A0A0B1Q4H6</accession>
<gene>
    <name evidence="2" type="ORF">LA66_12555</name>
</gene>
<dbReference type="InterPro" id="IPR036388">
    <property type="entry name" value="WH-like_DNA-bd_sf"/>
</dbReference>
<dbReference type="InterPro" id="IPR000944">
    <property type="entry name" value="Tscrpt_reg_Rrf2"/>
</dbReference>
<dbReference type="PROSITE" id="PS51197">
    <property type="entry name" value="HTH_RRF2_2"/>
    <property type="match status" value="1"/>
</dbReference>
<dbReference type="SUPFAM" id="SSF46785">
    <property type="entry name" value="Winged helix' DNA-binding domain"/>
    <property type="match status" value="1"/>
</dbReference>
<dbReference type="AlphaFoldDB" id="A0A0B1Q4H6"/>
<dbReference type="Pfam" id="PF02082">
    <property type="entry name" value="Rrf2"/>
    <property type="match status" value="1"/>
</dbReference>
<dbReference type="InterPro" id="IPR036390">
    <property type="entry name" value="WH_DNA-bd_sf"/>
</dbReference>
<evidence type="ECO:0000256" key="1">
    <source>
        <dbReference type="ARBA" id="ARBA00023125"/>
    </source>
</evidence>
<dbReference type="GO" id="GO:0003700">
    <property type="term" value="F:DNA-binding transcription factor activity"/>
    <property type="evidence" value="ECO:0007669"/>
    <property type="project" value="TreeGrafter"/>
</dbReference>
<dbReference type="Gene3D" id="1.10.10.10">
    <property type="entry name" value="Winged helix-like DNA-binding domain superfamily/Winged helix DNA-binding domain"/>
    <property type="match status" value="1"/>
</dbReference>
<comment type="caution">
    <text evidence="2">The sequence shown here is derived from an EMBL/GenBank/DDBJ whole genome shotgun (WGS) entry which is preliminary data.</text>
</comment>
<dbReference type="PANTHER" id="PTHR33221:SF5">
    <property type="entry name" value="HTH-TYPE TRANSCRIPTIONAL REGULATOR ISCR"/>
    <property type="match status" value="1"/>
</dbReference>
<dbReference type="RefSeq" id="WP_039193590.1">
    <property type="nucleotide sequence ID" value="NZ_JRFJ01000003.1"/>
</dbReference>
<dbReference type="PANTHER" id="PTHR33221">
    <property type="entry name" value="WINGED HELIX-TURN-HELIX TRANSCRIPTIONAL REGULATOR, RRF2 FAMILY"/>
    <property type="match status" value="1"/>
</dbReference>
<evidence type="ECO:0000313" key="3">
    <source>
        <dbReference type="Proteomes" id="UP000030826"/>
    </source>
</evidence>
<dbReference type="GO" id="GO:0005829">
    <property type="term" value="C:cytosol"/>
    <property type="evidence" value="ECO:0007669"/>
    <property type="project" value="TreeGrafter"/>
</dbReference>
<evidence type="ECO:0000313" key="2">
    <source>
        <dbReference type="EMBL" id="KHJ54286.1"/>
    </source>
</evidence>
<dbReference type="OrthoDB" id="9802344at2"/>
<dbReference type="EMBL" id="JRFJ01000003">
    <property type="protein sequence ID" value="KHJ54286.1"/>
    <property type="molecule type" value="Genomic_DNA"/>
</dbReference>